<dbReference type="CDD" id="cd18774">
    <property type="entry name" value="PDC2_HK_sensor"/>
    <property type="match status" value="1"/>
</dbReference>
<gene>
    <name evidence="12" type="ORF">E1B00_07540</name>
</gene>
<feature type="transmembrane region" description="Helical" evidence="9">
    <location>
        <begin position="39"/>
        <end position="60"/>
    </location>
</feature>
<keyword evidence="13" id="KW-1185">Reference proteome</keyword>
<dbReference type="FunFam" id="3.30.70.270:FF:000001">
    <property type="entry name" value="Diguanylate cyclase domain protein"/>
    <property type="match status" value="1"/>
</dbReference>
<accession>A0A5C4RY32</accession>
<dbReference type="InterPro" id="IPR033479">
    <property type="entry name" value="dCache_1"/>
</dbReference>
<dbReference type="OrthoDB" id="9803824at2"/>
<comment type="cofactor">
    <cofactor evidence="1">
        <name>Mg(2+)</name>
        <dbReference type="ChEBI" id="CHEBI:18420"/>
    </cofactor>
</comment>
<dbReference type="GO" id="GO:1902201">
    <property type="term" value="P:negative regulation of bacterial-type flagellum-dependent cell motility"/>
    <property type="evidence" value="ECO:0007669"/>
    <property type="project" value="TreeGrafter"/>
</dbReference>
<dbReference type="Proteomes" id="UP000305760">
    <property type="component" value="Unassembled WGS sequence"/>
</dbReference>
<evidence type="ECO:0000256" key="2">
    <source>
        <dbReference type="ARBA" id="ARBA00004651"/>
    </source>
</evidence>
<dbReference type="CDD" id="cd01949">
    <property type="entry name" value="GGDEF"/>
    <property type="match status" value="1"/>
</dbReference>
<evidence type="ECO:0000259" key="11">
    <source>
        <dbReference type="PROSITE" id="PS50887"/>
    </source>
</evidence>
<dbReference type="Pfam" id="PF02743">
    <property type="entry name" value="dCache_1"/>
    <property type="match status" value="1"/>
</dbReference>
<dbReference type="GO" id="GO:0005886">
    <property type="term" value="C:plasma membrane"/>
    <property type="evidence" value="ECO:0007669"/>
    <property type="project" value="UniProtKB-SubCell"/>
</dbReference>
<dbReference type="GO" id="GO:0052621">
    <property type="term" value="F:diguanylate cyclase activity"/>
    <property type="evidence" value="ECO:0007669"/>
    <property type="project" value="UniProtKB-EC"/>
</dbReference>
<keyword evidence="6 9" id="KW-1133">Transmembrane helix</keyword>
<dbReference type="EMBL" id="SMDR01000001">
    <property type="protein sequence ID" value="TNJ35591.1"/>
    <property type="molecule type" value="Genomic_DNA"/>
</dbReference>
<keyword evidence="5 9" id="KW-0812">Transmembrane</keyword>
<evidence type="ECO:0000259" key="10">
    <source>
        <dbReference type="PROSITE" id="PS50885"/>
    </source>
</evidence>
<evidence type="ECO:0000256" key="1">
    <source>
        <dbReference type="ARBA" id="ARBA00001946"/>
    </source>
</evidence>
<dbReference type="AlphaFoldDB" id="A0A5C4RY32"/>
<dbReference type="CDD" id="cd06225">
    <property type="entry name" value="HAMP"/>
    <property type="match status" value="1"/>
</dbReference>
<sequence length="599" mass="65760">MPCSGQWRRRRADCKFRGVPLDLRALADRLRPRSAGLRLWLGLSYGVLAVVLVGALSLLVERAATQKLREDIGLRLAGTSRSLADRMDEGLYERLNDMRALSLLPGLDEPMANQSLLRDLFGMMQLNYPDYAWIGVTDAEGRVQIASRGMLEGISVAQRPWFQAGRKEPYVGDIHEAVLLAKLLPVQGDEPLRLIDVAAPIHDDHGVVIGVLGAHLSWQWAETMRQGLLQPLMLTDPVEIFVVNRQGEVVLGPKSWRGQRLDIPSVQQVLRGESAAVLETWPDGGEYLTGFAPTIGRETFHSLGWAVLVRKDAGLAFQPVAELRRQIWLAAAALTLSFLLVATVMARLIGAPLRALAGAARRIQAGEPDARFPRERGYREARQLTAALRSLVEDLTQHQDELTALTQQLEQRVRDRTLELREANAQLEVLAMTDALTGLANRRHFGDQLAREVTRCAEAGKPIALVTLDIDHFKAINDQYGHPAGDTVLRRVAMLLEEQVRGGDLLARVGGEEFAVLAVEAALSEASQLGERLRACIENAGPISVGRAAVPVTVSVGVAALWARQGEILKAPERLLAAADDALYRAKRNGRNRVEVAAQ</sequence>
<dbReference type="PANTHER" id="PTHR45138">
    <property type="entry name" value="REGULATORY COMPONENTS OF SENSORY TRANSDUCTION SYSTEM"/>
    <property type="match status" value="1"/>
</dbReference>
<dbReference type="SMART" id="SM00267">
    <property type="entry name" value="GGDEF"/>
    <property type="match status" value="1"/>
</dbReference>
<comment type="subcellular location">
    <subcellularLocation>
        <location evidence="2">Cell membrane</location>
        <topology evidence="2">Multi-pass membrane protein</topology>
    </subcellularLocation>
</comment>
<dbReference type="InterPro" id="IPR029787">
    <property type="entry name" value="Nucleotide_cyclase"/>
</dbReference>
<dbReference type="InterPro" id="IPR050469">
    <property type="entry name" value="Diguanylate_Cyclase"/>
</dbReference>
<evidence type="ECO:0000256" key="3">
    <source>
        <dbReference type="ARBA" id="ARBA00012528"/>
    </source>
</evidence>
<evidence type="ECO:0000256" key="9">
    <source>
        <dbReference type="SAM" id="Phobius"/>
    </source>
</evidence>
<dbReference type="SUPFAM" id="SSF55073">
    <property type="entry name" value="Nucleotide cyclase"/>
    <property type="match status" value="1"/>
</dbReference>
<dbReference type="PROSITE" id="PS50885">
    <property type="entry name" value="HAMP"/>
    <property type="match status" value="1"/>
</dbReference>
<dbReference type="Gene3D" id="3.30.70.270">
    <property type="match status" value="1"/>
</dbReference>
<dbReference type="Pfam" id="PF00990">
    <property type="entry name" value="GGDEF"/>
    <property type="match status" value="1"/>
</dbReference>
<dbReference type="EC" id="2.7.7.65" evidence="3"/>
<keyword evidence="8" id="KW-0175">Coiled coil</keyword>
<feature type="domain" description="HAMP" evidence="10">
    <location>
        <begin position="347"/>
        <end position="400"/>
    </location>
</feature>
<reference evidence="12 13" key="1">
    <citation type="submission" date="2019-03" db="EMBL/GenBank/DDBJ databases">
        <title>Arenimonas daejeonensis sp. nov., isolated from compost.</title>
        <authorList>
            <person name="Jeon C.O."/>
        </authorList>
    </citation>
    <scope>NUCLEOTIDE SEQUENCE [LARGE SCALE GENOMIC DNA]</scope>
    <source>
        <strain evidence="12 13">R29</strain>
    </source>
</reference>
<dbReference type="GO" id="GO:0007165">
    <property type="term" value="P:signal transduction"/>
    <property type="evidence" value="ECO:0007669"/>
    <property type="project" value="InterPro"/>
</dbReference>
<evidence type="ECO:0000313" key="13">
    <source>
        <dbReference type="Proteomes" id="UP000305760"/>
    </source>
</evidence>
<dbReference type="PROSITE" id="PS50887">
    <property type="entry name" value="GGDEF"/>
    <property type="match status" value="1"/>
</dbReference>
<dbReference type="NCBIfam" id="TIGR00254">
    <property type="entry name" value="GGDEF"/>
    <property type="match status" value="1"/>
</dbReference>
<dbReference type="SMART" id="SM00304">
    <property type="entry name" value="HAMP"/>
    <property type="match status" value="1"/>
</dbReference>
<evidence type="ECO:0000313" key="12">
    <source>
        <dbReference type="EMBL" id="TNJ35591.1"/>
    </source>
</evidence>
<evidence type="ECO:0000256" key="6">
    <source>
        <dbReference type="ARBA" id="ARBA00022989"/>
    </source>
</evidence>
<feature type="transmembrane region" description="Helical" evidence="9">
    <location>
        <begin position="327"/>
        <end position="349"/>
    </location>
</feature>
<evidence type="ECO:0000256" key="4">
    <source>
        <dbReference type="ARBA" id="ARBA00022475"/>
    </source>
</evidence>
<dbReference type="Gene3D" id="3.30.450.20">
    <property type="entry name" value="PAS domain"/>
    <property type="match status" value="1"/>
</dbReference>
<dbReference type="InterPro" id="IPR003660">
    <property type="entry name" value="HAMP_dom"/>
</dbReference>
<organism evidence="12 13">
    <name type="scientific">Arenimonas terrae</name>
    <dbReference type="NCBI Taxonomy" id="2546226"/>
    <lineage>
        <taxon>Bacteria</taxon>
        <taxon>Pseudomonadati</taxon>
        <taxon>Pseudomonadota</taxon>
        <taxon>Gammaproteobacteria</taxon>
        <taxon>Lysobacterales</taxon>
        <taxon>Lysobacteraceae</taxon>
        <taxon>Arenimonas</taxon>
    </lineage>
</organism>
<evidence type="ECO:0000256" key="5">
    <source>
        <dbReference type="ARBA" id="ARBA00022692"/>
    </source>
</evidence>
<proteinExistence type="predicted"/>
<evidence type="ECO:0000256" key="7">
    <source>
        <dbReference type="ARBA" id="ARBA00023136"/>
    </source>
</evidence>
<dbReference type="Gene3D" id="6.10.340.10">
    <property type="match status" value="1"/>
</dbReference>
<comment type="caution">
    <text evidence="12">The sequence shown here is derived from an EMBL/GenBank/DDBJ whole genome shotgun (WGS) entry which is preliminary data.</text>
</comment>
<dbReference type="GO" id="GO:0043709">
    <property type="term" value="P:cell adhesion involved in single-species biofilm formation"/>
    <property type="evidence" value="ECO:0007669"/>
    <property type="project" value="TreeGrafter"/>
</dbReference>
<evidence type="ECO:0000256" key="8">
    <source>
        <dbReference type="SAM" id="Coils"/>
    </source>
</evidence>
<feature type="domain" description="GGDEF" evidence="11">
    <location>
        <begin position="461"/>
        <end position="599"/>
    </location>
</feature>
<dbReference type="PANTHER" id="PTHR45138:SF24">
    <property type="entry name" value="DIGUANYLATE CYCLASE DGCC-RELATED"/>
    <property type="match status" value="1"/>
</dbReference>
<name>A0A5C4RY32_9GAMM</name>
<dbReference type="CDD" id="cd12914">
    <property type="entry name" value="PDC1_DGC_like"/>
    <property type="match status" value="1"/>
</dbReference>
<feature type="coiled-coil region" evidence="8">
    <location>
        <begin position="381"/>
        <end position="426"/>
    </location>
</feature>
<keyword evidence="4" id="KW-1003">Cell membrane</keyword>
<dbReference type="InterPro" id="IPR000160">
    <property type="entry name" value="GGDEF_dom"/>
</dbReference>
<dbReference type="InterPro" id="IPR043128">
    <property type="entry name" value="Rev_trsase/Diguanyl_cyclase"/>
</dbReference>
<keyword evidence="7 9" id="KW-0472">Membrane</keyword>
<protein>
    <recommendedName>
        <fullName evidence="3">diguanylate cyclase</fullName>
        <ecNumber evidence="3">2.7.7.65</ecNumber>
    </recommendedName>
</protein>